<evidence type="ECO:0000313" key="2">
    <source>
        <dbReference type="EMBL" id="GGY11444.1"/>
    </source>
</evidence>
<sequence>MSHRGSSTVDGRTDAPGLDTSEPDIGTWDGHAPDADRAGTLSVVTPDAALTGCLAGTMRLLTLHRAG</sequence>
<keyword evidence="3" id="KW-1185">Reference proteome</keyword>
<reference evidence="3" key="1">
    <citation type="journal article" date="2019" name="Int. J. Syst. Evol. Microbiol.">
        <title>The Global Catalogue of Microorganisms (GCM) 10K type strain sequencing project: providing services to taxonomists for standard genome sequencing and annotation.</title>
        <authorList>
            <consortium name="The Broad Institute Genomics Platform"/>
            <consortium name="The Broad Institute Genome Sequencing Center for Infectious Disease"/>
            <person name="Wu L."/>
            <person name="Ma J."/>
        </authorList>
    </citation>
    <scope>NUCLEOTIDE SEQUENCE [LARGE SCALE GENOMIC DNA]</scope>
    <source>
        <strain evidence="3">JCM 4586</strain>
    </source>
</reference>
<comment type="caution">
    <text evidence="2">The sequence shown here is derived from an EMBL/GenBank/DDBJ whole genome shotgun (WGS) entry which is preliminary data.</text>
</comment>
<feature type="compositionally biased region" description="Polar residues" evidence="1">
    <location>
        <begin position="1"/>
        <end position="10"/>
    </location>
</feature>
<organism evidence="2 3">
    <name type="scientific">Streptomyces hiroshimensis</name>
    <dbReference type="NCBI Taxonomy" id="66424"/>
    <lineage>
        <taxon>Bacteria</taxon>
        <taxon>Bacillati</taxon>
        <taxon>Actinomycetota</taxon>
        <taxon>Actinomycetes</taxon>
        <taxon>Kitasatosporales</taxon>
        <taxon>Streptomycetaceae</taxon>
        <taxon>Streptomyces</taxon>
    </lineage>
</organism>
<feature type="region of interest" description="Disordered" evidence="1">
    <location>
        <begin position="1"/>
        <end position="39"/>
    </location>
</feature>
<evidence type="ECO:0000256" key="1">
    <source>
        <dbReference type="SAM" id="MobiDB-lite"/>
    </source>
</evidence>
<proteinExistence type="predicted"/>
<dbReference type="EMBL" id="BMUT01000025">
    <property type="protein sequence ID" value="GGY11444.1"/>
    <property type="molecule type" value="Genomic_DNA"/>
</dbReference>
<protein>
    <submittedName>
        <fullName evidence="2">Uncharacterized protein</fullName>
    </submittedName>
</protein>
<name>A0ABQ2ZFF2_9ACTN</name>
<evidence type="ECO:0000313" key="3">
    <source>
        <dbReference type="Proteomes" id="UP000659223"/>
    </source>
</evidence>
<accession>A0ABQ2ZFF2</accession>
<dbReference type="Proteomes" id="UP000659223">
    <property type="component" value="Unassembled WGS sequence"/>
</dbReference>
<gene>
    <name evidence="2" type="ORF">GCM10010324_67720</name>
</gene>